<dbReference type="EMBL" id="CP158587">
    <property type="protein sequence ID" value="XCA34293.1"/>
    <property type="molecule type" value="Genomic_DNA"/>
</dbReference>
<sequence>MYAVAKETGDQPKLKDRTTQIVKFSSITTYASVIVAALASKLFPTPVCTLDPASGLSEQQAHLGQADGNSTVNLPSAHHVPTPQTMLKSKVDESHEMLNSSFKSAKNNFGASQSFLPK</sequence>
<accession>A0AAU7YLG2</accession>
<gene>
    <name evidence="2" type="ORF">ABS861_02535</name>
</gene>
<reference evidence="2" key="1">
    <citation type="submission" date="2024-06" db="EMBL/GenBank/DDBJ databases">
        <title>Genome assembly of the Oeneis chryxus ivallda.</title>
        <authorList>
            <person name="MacDonald Z."/>
            <person name="Shaffer H.B."/>
            <person name="Gillespie T."/>
            <person name="Marimuthu M.P.A."/>
            <person name="Nguyen O."/>
            <person name="Fairbairn C.W."/>
            <person name="Seligmann W.E."/>
            <person name="Escalona M."/>
            <person name="Miller C."/>
            <person name="Toffelmier E."/>
        </authorList>
    </citation>
    <scope>NUCLEOTIDE SEQUENCE</scope>
    <source>
        <strain evidence="2">CCGP_102_HBS-TG_Oc004</strain>
    </source>
</reference>
<evidence type="ECO:0000313" key="2">
    <source>
        <dbReference type="EMBL" id="XCA34293.1"/>
    </source>
</evidence>
<proteinExistence type="predicted"/>
<organism evidence="2">
    <name type="scientific">Wolbachia endosymbiont of Oeneis ivallda</name>
    <dbReference type="NCBI Taxonomy" id="3171168"/>
    <lineage>
        <taxon>Bacteria</taxon>
        <taxon>Pseudomonadati</taxon>
        <taxon>Pseudomonadota</taxon>
        <taxon>Alphaproteobacteria</taxon>
        <taxon>Rickettsiales</taxon>
        <taxon>Anaplasmataceae</taxon>
        <taxon>Wolbachieae</taxon>
        <taxon>Wolbachia</taxon>
    </lineage>
</organism>
<dbReference type="AlphaFoldDB" id="A0AAU7YLG2"/>
<protein>
    <submittedName>
        <fullName evidence="2">Uncharacterized protein</fullName>
    </submittedName>
</protein>
<name>A0AAU7YLG2_9RICK</name>
<feature type="region of interest" description="Disordered" evidence="1">
    <location>
        <begin position="55"/>
        <end position="82"/>
    </location>
</feature>
<feature type="compositionally biased region" description="Polar residues" evidence="1">
    <location>
        <begin position="56"/>
        <end position="74"/>
    </location>
</feature>
<evidence type="ECO:0000256" key="1">
    <source>
        <dbReference type="SAM" id="MobiDB-lite"/>
    </source>
</evidence>